<dbReference type="InterPro" id="IPR010982">
    <property type="entry name" value="Lambda_DNA-bd_dom_sf"/>
</dbReference>
<sequence>MGRPPINEFERKLREDISNNLKRITKGKTQAQISELTGIPTSTLSGYFAKRSTIKEDNLEIIADKFRVDKSDIDPRYRKPDWKDLDGKLTDKHFESIKRAENAPDWATDDDVIELEEVLKSNQPMAYGGIELSKEDRERINAVIEQVFWERLKEKRES</sequence>
<name>A0ABS3HBE2_9ENTE</name>
<comment type="caution">
    <text evidence="2">The sequence shown here is derived from an EMBL/GenBank/DDBJ whole genome shotgun (WGS) entry which is preliminary data.</text>
</comment>
<keyword evidence="3" id="KW-1185">Reference proteome</keyword>
<protein>
    <submittedName>
        <fullName evidence="2">Helix-turn-helix domain-containing protein</fullName>
    </submittedName>
</protein>
<dbReference type="Proteomes" id="UP000664495">
    <property type="component" value="Unassembled WGS sequence"/>
</dbReference>
<gene>
    <name evidence="2" type="ORF">JZO85_00810</name>
</gene>
<dbReference type="SMART" id="SM00530">
    <property type="entry name" value="HTH_XRE"/>
    <property type="match status" value="1"/>
</dbReference>
<feature type="domain" description="HTH cro/C1-type" evidence="1">
    <location>
        <begin position="26"/>
        <end position="73"/>
    </location>
</feature>
<dbReference type="Pfam" id="PF01381">
    <property type="entry name" value="HTH_3"/>
    <property type="match status" value="1"/>
</dbReference>
<evidence type="ECO:0000313" key="2">
    <source>
        <dbReference type="EMBL" id="MBO0450787.1"/>
    </source>
</evidence>
<evidence type="ECO:0000313" key="3">
    <source>
        <dbReference type="Proteomes" id="UP000664495"/>
    </source>
</evidence>
<evidence type="ECO:0000259" key="1">
    <source>
        <dbReference type="PROSITE" id="PS50943"/>
    </source>
</evidence>
<dbReference type="RefSeq" id="WP_207106599.1">
    <property type="nucleotide sequence ID" value="NZ_JAFLVR010000001.1"/>
</dbReference>
<dbReference type="EMBL" id="JAFLVR010000001">
    <property type="protein sequence ID" value="MBO0450787.1"/>
    <property type="molecule type" value="Genomic_DNA"/>
</dbReference>
<organism evidence="2 3">
    <name type="scientific">Candidatus Enterococcus murrayae</name>
    <dbReference type="NCBI Taxonomy" id="2815321"/>
    <lineage>
        <taxon>Bacteria</taxon>
        <taxon>Bacillati</taxon>
        <taxon>Bacillota</taxon>
        <taxon>Bacilli</taxon>
        <taxon>Lactobacillales</taxon>
        <taxon>Enterococcaceae</taxon>
        <taxon>Enterococcus</taxon>
    </lineage>
</organism>
<reference evidence="2 3" key="1">
    <citation type="submission" date="2021-03" db="EMBL/GenBank/DDBJ databases">
        <title>Enterococcal diversity collection.</title>
        <authorList>
            <person name="Gilmore M.S."/>
            <person name="Schwartzman J."/>
            <person name="Van Tyne D."/>
            <person name="Martin M."/>
            <person name="Earl A.M."/>
            <person name="Manson A.L."/>
            <person name="Straub T."/>
            <person name="Salamzade R."/>
            <person name="Saavedra J."/>
            <person name="Lebreton F."/>
            <person name="Prichula J."/>
            <person name="Schaufler K."/>
            <person name="Gaca A."/>
            <person name="Sgardioli B."/>
            <person name="Wagenaar J."/>
            <person name="Strong T."/>
        </authorList>
    </citation>
    <scope>NUCLEOTIDE SEQUENCE [LARGE SCALE GENOMIC DNA]</scope>
    <source>
        <strain evidence="2 3">MJM16</strain>
    </source>
</reference>
<dbReference type="PROSITE" id="PS50943">
    <property type="entry name" value="HTH_CROC1"/>
    <property type="match status" value="1"/>
</dbReference>
<dbReference type="SUPFAM" id="SSF47413">
    <property type="entry name" value="lambda repressor-like DNA-binding domains"/>
    <property type="match status" value="1"/>
</dbReference>
<dbReference type="CDD" id="cd00093">
    <property type="entry name" value="HTH_XRE"/>
    <property type="match status" value="1"/>
</dbReference>
<dbReference type="Gene3D" id="1.10.260.40">
    <property type="entry name" value="lambda repressor-like DNA-binding domains"/>
    <property type="match status" value="1"/>
</dbReference>
<accession>A0ABS3HBE2</accession>
<proteinExistence type="predicted"/>
<dbReference type="InterPro" id="IPR001387">
    <property type="entry name" value="Cro/C1-type_HTH"/>
</dbReference>